<evidence type="ECO:0000256" key="1">
    <source>
        <dbReference type="ARBA" id="ARBA00022553"/>
    </source>
</evidence>
<dbReference type="RefSeq" id="WP_015805634.1">
    <property type="nucleotide sequence ID" value="NZ_BAAATP010000004.1"/>
</dbReference>
<accession>A0AA45L2A0</accession>
<evidence type="ECO:0000256" key="2">
    <source>
        <dbReference type="ARBA" id="ARBA00023125"/>
    </source>
</evidence>
<dbReference type="SUPFAM" id="SSF52172">
    <property type="entry name" value="CheY-like"/>
    <property type="match status" value="1"/>
</dbReference>
<dbReference type="InterPro" id="IPR039420">
    <property type="entry name" value="WalR-like"/>
</dbReference>
<gene>
    <name evidence="6" type="ORF">KCV87_21165</name>
</gene>
<dbReference type="CDD" id="cd17535">
    <property type="entry name" value="REC_NarL-like"/>
    <property type="match status" value="1"/>
</dbReference>
<evidence type="ECO:0000259" key="5">
    <source>
        <dbReference type="PROSITE" id="PS50110"/>
    </source>
</evidence>
<dbReference type="AlphaFoldDB" id="A0AA45L2A0"/>
<dbReference type="Gene3D" id="3.40.50.2300">
    <property type="match status" value="1"/>
</dbReference>
<feature type="domain" description="Response regulatory" evidence="5">
    <location>
        <begin position="23"/>
        <end position="139"/>
    </location>
</feature>
<keyword evidence="1 3" id="KW-0597">Phosphoprotein</keyword>
<dbReference type="InterPro" id="IPR001789">
    <property type="entry name" value="Sig_transdc_resp-reg_receiver"/>
</dbReference>
<dbReference type="InterPro" id="IPR058245">
    <property type="entry name" value="NreC/VraR/RcsB-like_REC"/>
</dbReference>
<evidence type="ECO:0000313" key="6">
    <source>
        <dbReference type="EMBL" id="QUF02022.1"/>
    </source>
</evidence>
<sequence>MGTGVNGRPLSAAGAARLASGPGVALVDPVPLLREGLAAVVRRTPGLNWLGSTGHLNSAVRLHERLRPDVLLVDSVLDPQGHLASLLVASDPQLAVVALVREPHRTPKYVRGALAAGVRGLVPRTAEPAEVVEAILRAHRERVHLDPTLAPLAAGFSPGADSGTRRALSRREYEVLQLIADGLENQSVADALYVSVETVRTHVKNILRKLRARDRTHAVSLAYQAGLLSGRLAP</sequence>
<dbReference type="CDD" id="cd06170">
    <property type="entry name" value="LuxR_C_like"/>
    <property type="match status" value="1"/>
</dbReference>
<dbReference type="Pfam" id="PF00196">
    <property type="entry name" value="GerE"/>
    <property type="match status" value="1"/>
</dbReference>
<feature type="modified residue" description="4-aspartylphosphate" evidence="3">
    <location>
        <position position="74"/>
    </location>
</feature>
<evidence type="ECO:0000259" key="4">
    <source>
        <dbReference type="PROSITE" id="PS50043"/>
    </source>
</evidence>
<protein>
    <submittedName>
        <fullName evidence="6">Response regulator transcription factor</fullName>
    </submittedName>
</protein>
<dbReference type="PANTHER" id="PTHR43214">
    <property type="entry name" value="TWO-COMPONENT RESPONSE REGULATOR"/>
    <property type="match status" value="1"/>
</dbReference>
<dbReference type="SUPFAM" id="SSF46894">
    <property type="entry name" value="C-terminal effector domain of the bipartite response regulators"/>
    <property type="match status" value="1"/>
</dbReference>
<proteinExistence type="predicted"/>
<dbReference type="SMART" id="SM00421">
    <property type="entry name" value="HTH_LUXR"/>
    <property type="match status" value="1"/>
</dbReference>
<dbReference type="InterPro" id="IPR000792">
    <property type="entry name" value="Tscrpt_reg_LuxR_C"/>
</dbReference>
<organism evidence="6 7">
    <name type="scientific">Actinosynnema pretiosum subsp. pretiosum</name>
    <dbReference type="NCBI Taxonomy" id="103721"/>
    <lineage>
        <taxon>Bacteria</taxon>
        <taxon>Bacillati</taxon>
        <taxon>Actinomycetota</taxon>
        <taxon>Actinomycetes</taxon>
        <taxon>Pseudonocardiales</taxon>
        <taxon>Pseudonocardiaceae</taxon>
        <taxon>Actinosynnema</taxon>
    </lineage>
</organism>
<dbReference type="GO" id="GO:0000160">
    <property type="term" value="P:phosphorelay signal transduction system"/>
    <property type="evidence" value="ECO:0007669"/>
    <property type="project" value="InterPro"/>
</dbReference>
<evidence type="ECO:0000313" key="7">
    <source>
        <dbReference type="Proteomes" id="UP000677152"/>
    </source>
</evidence>
<keyword evidence="2" id="KW-0238">DNA-binding</keyword>
<feature type="domain" description="HTH luxR-type" evidence="4">
    <location>
        <begin position="161"/>
        <end position="226"/>
    </location>
</feature>
<dbReference type="GO" id="GO:0003677">
    <property type="term" value="F:DNA binding"/>
    <property type="evidence" value="ECO:0007669"/>
    <property type="project" value="UniProtKB-KW"/>
</dbReference>
<dbReference type="InterPro" id="IPR016032">
    <property type="entry name" value="Sig_transdc_resp-reg_C-effctor"/>
</dbReference>
<dbReference type="PRINTS" id="PR00038">
    <property type="entry name" value="HTHLUXR"/>
</dbReference>
<dbReference type="PROSITE" id="PS50110">
    <property type="entry name" value="RESPONSE_REGULATORY"/>
    <property type="match status" value="1"/>
</dbReference>
<dbReference type="PROSITE" id="PS50043">
    <property type="entry name" value="HTH_LUXR_2"/>
    <property type="match status" value="1"/>
</dbReference>
<dbReference type="PROSITE" id="PS00622">
    <property type="entry name" value="HTH_LUXR_1"/>
    <property type="match status" value="1"/>
</dbReference>
<reference evidence="6" key="1">
    <citation type="submission" date="2021-04" db="EMBL/GenBank/DDBJ databases">
        <title>Genomic sequence of Actinosynnema pretiosum subsp. pretiosum ATCC 31280 (C-14919).</title>
        <authorList>
            <person name="Bai L."/>
            <person name="Wang X."/>
            <person name="Xiao Y."/>
        </authorList>
    </citation>
    <scope>NUCLEOTIDE SEQUENCE</scope>
    <source>
        <strain evidence="6">ATCC 31280</strain>
    </source>
</reference>
<dbReference type="Proteomes" id="UP000677152">
    <property type="component" value="Chromosome"/>
</dbReference>
<dbReference type="GO" id="GO:0006355">
    <property type="term" value="P:regulation of DNA-templated transcription"/>
    <property type="evidence" value="ECO:0007669"/>
    <property type="project" value="InterPro"/>
</dbReference>
<dbReference type="EMBL" id="CP073249">
    <property type="protein sequence ID" value="QUF02022.1"/>
    <property type="molecule type" value="Genomic_DNA"/>
</dbReference>
<name>A0AA45L2A0_9PSEU</name>
<dbReference type="InterPro" id="IPR011006">
    <property type="entry name" value="CheY-like_superfamily"/>
</dbReference>
<evidence type="ECO:0000256" key="3">
    <source>
        <dbReference type="PROSITE-ProRule" id="PRU00169"/>
    </source>
</evidence>